<proteinExistence type="predicted"/>
<keyword evidence="2" id="KW-1185">Reference proteome</keyword>
<gene>
    <name evidence="1" type="ORF">M413DRAFT_187421</name>
</gene>
<dbReference type="HOGENOM" id="CLU_1518044_0_0_1"/>
<name>A0A0C3C8I5_HEBCY</name>
<dbReference type="AlphaFoldDB" id="A0A0C3C8I5"/>
<evidence type="ECO:0000313" key="2">
    <source>
        <dbReference type="Proteomes" id="UP000053424"/>
    </source>
</evidence>
<dbReference type="EMBL" id="KN831784">
    <property type="protein sequence ID" value="KIM39906.1"/>
    <property type="molecule type" value="Genomic_DNA"/>
</dbReference>
<reference evidence="1 2" key="1">
    <citation type="submission" date="2014-04" db="EMBL/GenBank/DDBJ databases">
        <authorList>
            <consortium name="DOE Joint Genome Institute"/>
            <person name="Kuo A."/>
            <person name="Gay G."/>
            <person name="Dore J."/>
            <person name="Kohler A."/>
            <person name="Nagy L.G."/>
            <person name="Floudas D."/>
            <person name="Copeland A."/>
            <person name="Barry K.W."/>
            <person name="Cichocki N."/>
            <person name="Veneault-Fourrey C."/>
            <person name="LaButti K."/>
            <person name="Lindquist E.A."/>
            <person name="Lipzen A."/>
            <person name="Lundell T."/>
            <person name="Morin E."/>
            <person name="Murat C."/>
            <person name="Sun H."/>
            <person name="Tunlid A."/>
            <person name="Henrissat B."/>
            <person name="Grigoriev I.V."/>
            <person name="Hibbett D.S."/>
            <person name="Martin F."/>
            <person name="Nordberg H.P."/>
            <person name="Cantor M.N."/>
            <person name="Hua S.X."/>
        </authorList>
    </citation>
    <scope>NUCLEOTIDE SEQUENCE [LARGE SCALE GENOMIC DNA]</scope>
    <source>
        <strain evidence="2">h7</strain>
    </source>
</reference>
<evidence type="ECO:0000313" key="1">
    <source>
        <dbReference type="EMBL" id="KIM39906.1"/>
    </source>
</evidence>
<organism evidence="1 2">
    <name type="scientific">Hebeloma cylindrosporum</name>
    <dbReference type="NCBI Taxonomy" id="76867"/>
    <lineage>
        <taxon>Eukaryota</taxon>
        <taxon>Fungi</taxon>
        <taxon>Dikarya</taxon>
        <taxon>Basidiomycota</taxon>
        <taxon>Agaricomycotina</taxon>
        <taxon>Agaricomycetes</taxon>
        <taxon>Agaricomycetidae</taxon>
        <taxon>Agaricales</taxon>
        <taxon>Agaricineae</taxon>
        <taxon>Hymenogastraceae</taxon>
        <taxon>Hebeloma</taxon>
    </lineage>
</organism>
<sequence>MSRYIDSYEYHRARNVRIGIVLFRQNNPNSPLWAFAFHHESYNADQVCIRGIYSVQNGAEWTLRDSETENYSIRNDPRVLGVIHVVDLAKWSPFMFDLYLSRFSPKKDGEDPSKGALWSHSSWVIRALAHLEYEDFCKFPCLPQYFLPFVREERIPVLRDVKRKNGKVPVIKLDPSS</sequence>
<accession>A0A0C3C8I5</accession>
<protein>
    <submittedName>
        <fullName evidence="1">Uncharacterized protein</fullName>
    </submittedName>
</protein>
<reference evidence="2" key="2">
    <citation type="submission" date="2015-01" db="EMBL/GenBank/DDBJ databases">
        <title>Evolutionary Origins and Diversification of the Mycorrhizal Mutualists.</title>
        <authorList>
            <consortium name="DOE Joint Genome Institute"/>
            <consortium name="Mycorrhizal Genomics Consortium"/>
            <person name="Kohler A."/>
            <person name="Kuo A."/>
            <person name="Nagy L.G."/>
            <person name="Floudas D."/>
            <person name="Copeland A."/>
            <person name="Barry K.W."/>
            <person name="Cichocki N."/>
            <person name="Veneault-Fourrey C."/>
            <person name="LaButti K."/>
            <person name="Lindquist E.A."/>
            <person name="Lipzen A."/>
            <person name="Lundell T."/>
            <person name="Morin E."/>
            <person name="Murat C."/>
            <person name="Riley R."/>
            <person name="Ohm R."/>
            <person name="Sun H."/>
            <person name="Tunlid A."/>
            <person name="Henrissat B."/>
            <person name="Grigoriev I.V."/>
            <person name="Hibbett D.S."/>
            <person name="Martin F."/>
        </authorList>
    </citation>
    <scope>NUCLEOTIDE SEQUENCE [LARGE SCALE GENOMIC DNA]</scope>
    <source>
        <strain evidence="2">h7</strain>
    </source>
</reference>
<dbReference type="Proteomes" id="UP000053424">
    <property type="component" value="Unassembled WGS sequence"/>
</dbReference>